<keyword evidence="3" id="KW-1185">Reference proteome</keyword>
<feature type="domain" description="Fungal lipase-type" evidence="1">
    <location>
        <begin position="109"/>
        <end position="257"/>
    </location>
</feature>
<dbReference type="Proteomes" id="UP000191500">
    <property type="component" value="Unassembled WGS sequence"/>
</dbReference>
<dbReference type="SUPFAM" id="SSF53474">
    <property type="entry name" value="alpha/beta-Hydrolases"/>
    <property type="match status" value="1"/>
</dbReference>
<accession>A0A1V6V1N3</accession>
<evidence type="ECO:0000259" key="1">
    <source>
        <dbReference type="Pfam" id="PF01764"/>
    </source>
</evidence>
<reference evidence="3" key="1">
    <citation type="journal article" date="2017" name="Nat. Microbiol.">
        <title>Global analysis of biosynthetic gene clusters reveals vast potential of secondary metabolite production in Penicillium species.</title>
        <authorList>
            <person name="Nielsen J.C."/>
            <person name="Grijseels S."/>
            <person name="Prigent S."/>
            <person name="Ji B."/>
            <person name="Dainat J."/>
            <person name="Nielsen K.F."/>
            <person name="Frisvad J.C."/>
            <person name="Workman M."/>
            <person name="Nielsen J."/>
        </authorList>
    </citation>
    <scope>NUCLEOTIDE SEQUENCE [LARGE SCALE GENOMIC DNA]</scope>
    <source>
        <strain evidence="3">IBT 31321</strain>
    </source>
</reference>
<dbReference type="InterPro" id="IPR029058">
    <property type="entry name" value="AB_hydrolase_fold"/>
</dbReference>
<name>A0A1V6V1N3_9EURO</name>
<sequence length="372" mass="42151">MDIKTKALRGANAVRQLYNLLATAFVGPQNPNKAQELLQACIQRHPFYSQKKQLSTGTFPELASEFEDPESSLMNPGVEDNLVLRKERLIQTLFDILYYDPIIGAYVAAARGTKGNKDLVHSTGKDGLLGTIGSHGHDKLVTLRSIGIDWDGYVKQSTAELLTRKEDGQESLLEQWLRRIKNCEEGKDLYLSGHSLGSAIVQVYAILAILSGRFQTVYLDLYGTFPIFDQVAADAFNKETRIVCNNFQYLSDPVPLMKSLKTALLYRNFLSLQMVQEFQRNDPDKLTKHVGKIWYGNFAPAHDVSINVKPKLEFVWAHNLDSYMDGFLTTDIWAAWKEFQQNKGMIKVVRSSTDEERDKAVKDADDQYLRSK</sequence>
<dbReference type="GO" id="GO:0006629">
    <property type="term" value="P:lipid metabolic process"/>
    <property type="evidence" value="ECO:0007669"/>
    <property type="project" value="InterPro"/>
</dbReference>
<dbReference type="AlphaFoldDB" id="A0A1V6V1N3"/>
<dbReference type="InterPro" id="IPR002921">
    <property type="entry name" value="Fungal_lipase-type"/>
</dbReference>
<dbReference type="GO" id="GO:0072330">
    <property type="term" value="P:monocarboxylic acid biosynthetic process"/>
    <property type="evidence" value="ECO:0007669"/>
    <property type="project" value="UniProtKB-ARBA"/>
</dbReference>
<dbReference type="Pfam" id="PF01764">
    <property type="entry name" value="Lipase_3"/>
    <property type="match status" value="1"/>
</dbReference>
<protein>
    <recommendedName>
        <fullName evidence="1">Fungal lipase-type domain-containing protein</fullName>
    </recommendedName>
</protein>
<dbReference type="Gene3D" id="3.40.50.1820">
    <property type="entry name" value="alpha/beta hydrolase"/>
    <property type="match status" value="1"/>
</dbReference>
<proteinExistence type="predicted"/>
<gene>
    <name evidence="2" type="ORF">PENCOP_c002G08610</name>
</gene>
<dbReference type="GO" id="GO:0017000">
    <property type="term" value="P:antibiotic biosynthetic process"/>
    <property type="evidence" value="ECO:0007669"/>
    <property type="project" value="UniProtKB-ARBA"/>
</dbReference>
<evidence type="ECO:0000313" key="2">
    <source>
        <dbReference type="EMBL" id="OQE44585.1"/>
    </source>
</evidence>
<comment type="caution">
    <text evidence="2">The sequence shown here is derived from an EMBL/GenBank/DDBJ whole genome shotgun (WGS) entry which is preliminary data.</text>
</comment>
<organism evidence="2 3">
    <name type="scientific">Penicillium coprophilum</name>
    <dbReference type="NCBI Taxonomy" id="36646"/>
    <lineage>
        <taxon>Eukaryota</taxon>
        <taxon>Fungi</taxon>
        <taxon>Dikarya</taxon>
        <taxon>Ascomycota</taxon>
        <taxon>Pezizomycotina</taxon>
        <taxon>Eurotiomycetes</taxon>
        <taxon>Eurotiomycetidae</taxon>
        <taxon>Eurotiales</taxon>
        <taxon>Aspergillaceae</taxon>
        <taxon>Penicillium</taxon>
    </lineage>
</organism>
<dbReference type="EMBL" id="MDDG01000002">
    <property type="protein sequence ID" value="OQE44585.1"/>
    <property type="molecule type" value="Genomic_DNA"/>
</dbReference>
<evidence type="ECO:0000313" key="3">
    <source>
        <dbReference type="Proteomes" id="UP000191500"/>
    </source>
</evidence>